<protein>
    <submittedName>
        <fullName evidence="6">LysR family transcriptional regulator</fullName>
    </submittedName>
</protein>
<dbReference type="InterPro" id="IPR000847">
    <property type="entry name" value="LysR_HTH_N"/>
</dbReference>
<dbReference type="Gene3D" id="1.10.10.10">
    <property type="entry name" value="Winged helix-like DNA-binding domain superfamily/Winged helix DNA-binding domain"/>
    <property type="match status" value="1"/>
</dbReference>
<dbReference type="GO" id="GO:0003700">
    <property type="term" value="F:DNA-binding transcription factor activity"/>
    <property type="evidence" value="ECO:0007669"/>
    <property type="project" value="InterPro"/>
</dbReference>
<gene>
    <name evidence="6" type="ORF">DX908_15740</name>
</gene>
<evidence type="ECO:0000256" key="4">
    <source>
        <dbReference type="ARBA" id="ARBA00023163"/>
    </source>
</evidence>
<keyword evidence="7" id="KW-1185">Reference proteome</keyword>
<organism evidence="6 7">
    <name type="scientific">Parvularcula marina</name>
    <dbReference type="NCBI Taxonomy" id="2292771"/>
    <lineage>
        <taxon>Bacteria</taxon>
        <taxon>Pseudomonadati</taxon>
        <taxon>Pseudomonadota</taxon>
        <taxon>Alphaproteobacteria</taxon>
        <taxon>Parvularculales</taxon>
        <taxon>Parvularculaceae</taxon>
        <taxon>Parvularcula</taxon>
    </lineage>
</organism>
<evidence type="ECO:0000313" key="7">
    <source>
        <dbReference type="Proteomes" id="UP000264589"/>
    </source>
</evidence>
<feature type="domain" description="HTH lysR-type" evidence="5">
    <location>
        <begin position="1"/>
        <end position="59"/>
    </location>
</feature>
<dbReference type="CDD" id="cd08471">
    <property type="entry name" value="PBP2_CrgA_like_2"/>
    <property type="match status" value="1"/>
</dbReference>
<dbReference type="FunCoup" id="A0A371R8F8">
    <property type="interactions" value="42"/>
</dbReference>
<dbReference type="PANTHER" id="PTHR30537:SF5">
    <property type="entry name" value="HTH-TYPE TRANSCRIPTIONAL ACTIVATOR TTDR-RELATED"/>
    <property type="match status" value="1"/>
</dbReference>
<dbReference type="RefSeq" id="WP_116393434.1">
    <property type="nucleotide sequence ID" value="NZ_QUQO01000002.1"/>
</dbReference>
<dbReference type="OrthoDB" id="9786526at2"/>
<dbReference type="SUPFAM" id="SSF46785">
    <property type="entry name" value="Winged helix' DNA-binding domain"/>
    <property type="match status" value="1"/>
</dbReference>
<dbReference type="AlphaFoldDB" id="A0A371R8F8"/>
<name>A0A371R8F8_9PROT</name>
<dbReference type="Proteomes" id="UP000264589">
    <property type="component" value="Unassembled WGS sequence"/>
</dbReference>
<sequence>MDRYRALETFIAVAESGSLAGAGRTLGLSAPSVTRIINELEDALGVTLLHRTTRIVTLTEAGAAYLTDARRIVEEMQAADDAARGAHRAPSGLLRLTAPVLFGQHYISPILLDYLNQYKDVTAEAVYLDRVASIIEEGFDVALRIGPLPDSSLRAVRVGEVRRVICGCPSYFERHGLPQRPADLADHNIIAVRSVSASNKWSFAGGESVEVTPRLTYASVPAAIAAAKTGWGLTRVLSYQIGPDLDAGGLKTVLSEFEPDPLPIHLIHAEGMRASAKVRAFVDMAASRLRADPHLS</sequence>
<dbReference type="Gene3D" id="3.40.190.290">
    <property type="match status" value="1"/>
</dbReference>
<dbReference type="Pfam" id="PF00126">
    <property type="entry name" value="HTH_1"/>
    <property type="match status" value="1"/>
</dbReference>
<comment type="similarity">
    <text evidence="1">Belongs to the LysR transcriptional regulatory family.</text>
</comment>
<comment type="caution">
    <text evidence="6">The sequence shown here is derived from an EMBL/GenBank/DDBJ whole genome shotgun (WGS) entry which is preliminary data.</text>
</comment>
<dbReference type="InterPro" id="IPR005119">
    <property type="entry name" value="LysR_subst-bd"/>
</dbReference>
<dbReference type="EMBL" id="QUQO01000002">
    <property type="protein sequence ID" value="RFB01719.1"/>
    <property type="molecule type" value="Genomic_DNA"/>
</dbReference>
<dbReference type="InterPro" id="IPR058163">
    <property type="entry name" value="LysR-type_TF_proteobact-type"/>
</dbReference>
<evidence type="ECO:0000256" key="1">
    <source>
        <dbReference type="ARBA" id="ARBA00009437"/>
    </source>
</evidence>
<evidence type="ECO:0000259" key="5">
    <source>
        <dbReference type="PROSITE" id="PS50931"/>
    </source>
</evidence>
<accession>A0A371R8F8</accession>
<dbReference type="PANTHER" id="PTHR30537">
    <property type="entry name" value="HTH-TYPE TRANSCRIPTIONAL REGULATOR"/>
    <property type="match status" value="1"/>
</dbReference>
<proteinExistence type="inferred from homology"/>
<dbReference type="Pfam" id="PF03466">
    <property type="entry name" value="LysR_substrate"/>
    <property type="match status" value="1"/>
</dbReference>
<dbReference type="SUPFAM" id="SSF53850">
    <property type="entry name" value="Periplasmic binding protein-like II"/>
    <property type="match status" value="1"/>
</dbReference>
<evidence type="ECO:0000256" key="2">
    <source>
        <dbReference type="ARBA" id="ARBA00023015"/>
    </source>
</evidence>
<dbReference type="InterPro" id="IPR036388">
    <property type="entry name" value="WH-like_DNA-bd_sf"/>
</dbReference>
<evidence type="ECO:0000313" key="6">
    <source>
        <dbReference type="EMBL" id="RFB01719.1"/>
    </source>
</evidence>
<dbReference type="InterPro" id="IPR036390">
    <property type="entry name" value="WH_DNA-bd_sf"/>
</dbReference>
<reference evidence="6 7" key="1">
    <citation type="submission" date="2018-08" db="EMBL/GenBank/DDBJ databases">
        <title>Parvularcula sp. SM1705, isolated from surface water of the South Sea China.</title>
        <authorList>
            <person name="Sun L."/>
        </authorList>
    </citation>
    <scope>NUCLEOTIDE SEQUENCE [LARGE SCALE GENOMIC DNA]</scope>
    <source>
        <strain evidence="6 7">SM1705</strain>
    </source>
</reference>
<keyword evidence="3" id="KW-0238">DNA-binding</keyword>
<dbReference type="GO" id="GO:0043565">
    <property type="term" value="F:sequence-specific DNA binding"/>
    <property type="evidence" value="ECO:0007669"/>
    <property type="project" value="TreeGrafter"/>
</dbReference>
<dbReference type="InParanoid" id="A0A371R8F8"/>
<dbReference type="GO" id="GO:0006351">
    <property type="term" value="P:DNA-templated transcription"/>
    <property type="evidence" value="ECO:0007669"/>
    <property type="project" value="TreeGrafter"/>
</dbReference>
<evidence type="ECO:0000256" key="3">
    <source>
        <dbReference type="ARBA" id="ARBA00023125"/>
    </source>
</evidence>
<keyword evidence="4" id="KW-0804">Transcription</keyword>
<dbReference type="PROSITE" id="PS50931">
    <property type="entry name" value="HTH_LYSR"/>
    <property type="match status" value="1"/>
</dbReference>
<keyword evidence="2" id="KW-0805">Transcription regulation</keyword>
<dbReference type="FunFam" id="1.10.10.10:FF:000001">
    <property type="entry name" value="LysR family transcriptional regulator"/>
    <property type="match status" value="1"/>
</dbReference>